<feature type="transmembrane region" description="Helical" evidence="6">
    <location>
        <begin position="51"/>
        <end position="69"/>
    </location>
</feature>
<dbReference type="AlphaFoldDB" id="A0A4P5P4C4"/>
<dbReference type="InterPro" id="IPR001851">
    <property type="entry name" value="ABC_transp_permease"/>
</dbReference>
<keyword evidence="4 6" id="KW-1133">Transmembrane helix</keyword>
<keyword evidence="3 6" id="KW-0812">Transmembrane</keyword>
<keyword evidence="5 6" id="KW-0472">Membrane</keyword>
<dbReference type="OrthoDB" id="9813906at2"/>
<reference evidence="8" key="1">
    <citation type="submission" date="2019-02" db="EMBL/GenBank/DDBJ databases">
        <title>Draft genome sequence of Enterococcus sp. Gos25-1.</title>
        <authorList>
            <person name="Tanaka N."/>
            <person name="Shiwa Y."/>
            <person name="Fujita N."/>
        </authorList>
    </citation>
    <scope>NUCLEOTIDE SEQUENCE [LARGE SCALE GENOMIC DNA]</scope>
    <source>
        <strain evidence="8">Gos25-1</strain>
    </source>
</reference>
<feature type="transmembrane region" description="Helical" evidence="6">
    <location>
        <begin position="76"/>
        <end position="94"/>
    </location>
</feature>
<dbReference type="Proteomes" id="UP000290567">
    <property type="component" value="Unassembled WGS sequence"/>
</dbReference>
<feature type="transmembrane region" description="Helical" evidence="6">
    <location>
        <begin position="100"/>
        <end position="123"/>
    </location>
</feature>
<keyword evidence="8" id="KW-1185">Reference proteome</keyword>
<feature type="transmembrane region" description="Helical" evidence="6">
    <location>
        <begin position="167"/>
        <end position="188"/>
    </location>
</feature>
<dbReference type="PANTHER" id="PTHR32196:SF19">
    <property type="entry name" value="GALACTOFURANOSE TRANSPORTER PERMEASE PROTEIN YTFT"/>
    <property type="match status" value="1"/>
</dbReference>
<organism evidence="7 8">
    <name type="scientific">Enterococcus florum</name>
    <dbReference type="NCBI Taxonomy" id="2480627"/>
    <lineage>
        <taxon>Bacteria</taxon>
        <taxon>Bacillati</taxon>
        <taxon>Bacillota</taxon>
        <taxon>Bacilli</taxon>
        <taxon>Lactobacillales</taxon>
        <taxon>Enterococcaceae</taxon>
        <taxon>Enterococcus</taxon>
    </lineage>
</organism>
<comment type="caution">
    <text evidence="7">The sequence shown here is derived from an EMBL/GenBank/DDBJ whole genome shotgun (WGS) entry which is preliminary data.</text>
</comment>
<sequence length="339" mass="35923">MKNKFRELLKMKELWAIIGLVMILLFNLLFSPSFFKIAITDGHLYGSMIDVLNRGASLVIVSLGMTLVIATRGIDISVGSVSALGAMVAVYLLGTANVAVPVAIAAGLLAGMLCGMWNGLLVARLNLQPMIATLILMTVGRGLAQIISNGEILTISSPVYSFLGRGYLFGVPFATLVMVAVTFVIYLMTRKTSLGLGIEAVGINQESARYAGIDTRKILWFCYIVCGILAALSGMMESANVSSADGNNNGLNLELDAILAVVLGGTSMDGGKFHLGGTVIGALFIQTLTTTIFTFGVPAETIMVVKAIVVIFVVLLSSDRTKEWTSRISLKKAGASVEK</sequence>
<evidence type="ECO:0000256" key="1">
    <source>
        <dbReference type="ARBA" id="ARBA00004651"/>
    </source>
</evidence>
<feature type="transmembrane region" description="Helical" evidence="6">
    <location>
        <begin position="218"/>
        <end position="236"/>
    </location>
</feature>
<feature type="transmembrane region" description="Helical" evidence="6">
    <location>
        <begin position="275"/>
        <end position="295"/>
    </location>
</feature>
<keyword evidence="2" id="KW-1003">Cell membrane</keyword>
<accession>A0A4P5P4C4</accession>
<evidence type="ECO:0000313" key="7">
    <source>
        <dbReference type="EMBL" id="GCF92647.1"/>
    </source>
</evidence>
<proteinExistence type="predicted"/>
<dbReference type="CDD" id="cd06579">
    <property type="entry name" value="TM_PBP1_transp_AraH_like"/>
    <property type="match status" value="1"/>
</dbReference>
<gene>
    <name evidence="7" type="ORF">NRIC_05380</name>
</gene>
<evidence type="ECO:0000256" key="3">
    <source>
        <dbReference type="ARBA" id="ARBA00022692"/>
    </source>
</evidence>
<evidence type="ECO:0000256" key="5">
    <source>
        <dbReference type="ARBA" id="ARBA00023136"/>
    </source>
</evidence>
<dbReference type="GO" id="GO:0005886">
    <property type="term" value="C:plasma membrane"/>
    <property type="evidence" value="ECO:0007669"/>
    <property type="project" value="UniProtKB-SubCell"/>
</dbReference>
<dbReference type="GO" id="GO:0022857">
    <property type="term" value="F:transmembrane transporter activity"/>
    <property type="evidence" value="ECO:0007669"/>
    <property type="project" value="InterPro"/>
</dbReference>
<evidence type="ECO:0000313" key="8">
    <source>
        <dbReference type="Proteomes" id="UP000290567"/>
    </source>
</evidence>
<dbReference type="Pfam" id="PF02653">
    <property type="entry name" value="BPD_transp_2"/>
    <property type="match status" value="1"/>
</dbReference>
<feature type="transmembrane region" description="Helical" evidence="6">
    <location>
        <begin position="14"/>
        <end position="39"/>
    </location>
</feature>
<protein>
    <submittedName>
        <fullName evidence="7">Sugar ABC transporter permease</fullName>
    </submittedName>
</protein>
<dbReference type="EMBL" id="BJCC01000005">
    <property type="protein sequence ID" value="GCF92647.1"/>
    <property type="molecule type" value="Genomic_DNA"/>
</dbReference>
<evidence type="ECO:0000256" key="4">
    <source>
        <dbReference type="ARBA" id="ARBA00022989"/>
    </source>
</evidence>
<evidence type="ECO:0000256" key="6">
    <source>
        <dbReference type="SAM" id="Phobius"/>
    </source>
</evidence>
<comment type="subcellular location">
    <subcellularLocation>
        <location evidence="1">Cell membrane</location>
        <topology evidence="1">Multi-pass membrane protein</topology>
    </subcellularLocation>
</comment>
<evidence type="ECO:0000256" key="2">
    <source>
        <dbReference type="ARBA" id="ARBA00022475"/>
    </source>
</evidence>
<name>A0A4P5P4C4_9ENTE</name>
<feature type="transmembrane region" description="Helical" evidence="6">
    <location>
        <begin position="130"/>
        <end position="147"/>
    </location>
</feature>
<dbReference type="PANTHER" id="PTHR32196">
    <property type="entry name" value="ABC TRANSPORTER PERMEASE PROTEIN YPHD-RELATED-RELATED"/>
    <property type="match status" value="1"/>
</dbReference>
<dbReference type="RefSeq" id="WP_146621152.1">
    <property type="nucleotide sequence ID" value="NZ_BJCC01000005.1"/>
</dbReference>